<dbReference type="EMBL" id="HBIV01013028">
    <property type="protein sequence ID" value="CAE0658031.1"/>
    <property type="molecule type" value="Transcribed_RNA"/>
</dbReference>
<proteinExistence type="predicted"/>
<sequence length="109" mass="12242">MYYVPASERRSPILLTPVYLYLTQYGDNNISPASQRTSRDGQRSAQAAKQVHPLRNCWQALSKAAIKFLSSPHIMCILSVSLDALRTTQGIFALPNLLLASKRWQPENP</sequence>
<reference evidence="1" key="1">
    <citation type="submission" date="2021-01" db="EMBL/GenBank/DDBJ databases">
        <authorList>
            <person name="Corre E."/>
            <person name="Pelletier E."/>
            <person name="Niang G."/>
            <person name="Scheremetjew M."/>
            <person name="Finn R."/>
            <person name="Kale V."/>
            <person name="Holt S."/>
            <person name="Cochrane G."/>
            <person name="Meng A."/>
            <person name="Brown T."/>
            <person name="Cohen L."/>
        </authorList>
    </citation>
    <scope>NUCLEOTIDE SEQUENCE</scope>
    <source>
        <strain evidence="1">CCCM811</strain>
    </source>
</reference>
<dbReference type="AlphaFoldDB" id="A0A6V3KR07"/>
<protein>
    <submittedName>
        <fullName evidence="1">Uncharacterized protein</fullName>
    </submittedName>
</protein>
<accession>A0A6V3KR07</accession>
<evidence type="ECO:0000313" key="1">
    <source>
        <dbReference type="EMBL" id="CAE0658030.1"/>
    </source>
</evidence>
<dbReference type="EMBL" id="HBIV01013027">
    <property type="protein sequence ID" value="CAE0658030.1"/>
    <property type="molecule type" value="Transcribed_RNA"/>
</dbReference>
<evidence type="ECO:0000313" key="2">
    <source>
        <dbReference type="EMBL" id="CAE0658031.1"/>
    </source>
</evidence>
<name>A0A6V3KR07_9EUKA</name>
<gene>
    <name evidence="1" type="ORF">LGLO00237_LOCUS9599</name>
    <name evidence="2" type="ORF">LGLO00237_LOCUS9600</name>
</gene>
<organism evidence="1">
    <name type="scientific">Lotharella globosa</name>
    <dbReference type="NCBI Taxonomy" id="91324"/>
    <lineage>
        <taxon>Eukaryota</taxon>
        <taxon>Sar</taxon>
        <taxon>Rhizaria</taxon>
        <taxon>Cercozoa</taxon>
        <taxon>Chlorarachniophyceae</taxon>
        <taxon>Lotharella</taxon>
    </lineage>
</organism>